<reference evidence="1 2" key="1">
    <citation type="submission" date="2015-09" db="EMBL/GenBank/DDBJ databases">
        <title>Atta colombica WGS genome.</title>
        <authorList>
            <person name="Nygaard S."/>
            <person name="Hu H."/>
            <person name="Boomsma J."/>
            <person name="Zhang G."/>
        </authorList>
    </citation>
    <scope>NUCLEOTIDE SEQUENCE [LARGE SCALE GENOMIC DNA]</scope>
    <source>
        <strain evidence="1">Treedump-2</strain>
        <tissue evidence="1">Whole body</tissue>
    </source>
</reference>
<evidence type="ECO:0000313" key="2">
    <source>
        <dbReference type="Proteomes" id="UP000078540"/>
    </source>
</evidence>
<name>A0A195ATK8_9HYME</name>
<dbReference type="EMBL" id="KQ976746">
    <property type="protein sequence ID" value="KYM75324.1"/>
    <property type="molecule type" value="Genomic_DNA"/>
</dbReference>
<gene>
    <name evidence="1" type="ORF">ALC53_14232</name>
</gene>
<organism evidence="1 2">
    <name type="scientific">Atta colombica</name>
    <dbReference type="NCBI Taxonomy" id="520822"/>
    <lineage>
        <taxon>Eukaryota</taxon>
        <taxon>Metazoa</taxon>
        <taxon>Ecdysozoa</taxon>
        <taxon>Arthropoda</taxon>
        <taxon>Hexapoda</taxon>
        <taxon>Insecta</taxon>
        <taxon>Pterygota</taxon>
        <taxon>Neoptera</taxon>
        <taxon>Endopterygota</taxon>
        <taxon>Hymenoptera</taxon>
        <taxon>Apocrita</taxon>
        <taxon>Aculeata</taxon>
        <taxon>Formicoidea</taxon>
        <taxon>Formicidae</taxon>
        <taxon>Myrmicinae</taxon>
        <taxon>Atta</taxon>
    </lineage>
</organism>
<keyword evidence="2" id="KW-1185">Reference proteome</keyword>
<protein>
    <submittedName>
        <fullName evidence="1">Uncharacterized protein</fullName>
    </submittedName>
</protein>
<proteinExistence type="predicted"/>
<accession>A0A195ATK8</accession>
<sequence>MGESWFKSTERPDLLAEQINTIDWSTGIALHHLSYITCNFIANVFANVLSSDHIDTILKCNKESLQFVNNSFLE</sequence>
<dbReference type="Proteomes" id="UP000078540">
    <property type="component" value="Unassembled WGS sequence"/>
</dbReference>
<evidence type="ECO:0000313" key="1">
    <source>
        <dbReference type="EMBL" id="KYM75324.1"/>
    </source>
</evidence>
<dbReference type="AlphaFoldDB" id="A0A195ATK8"/>